<organism evidence="3 4">
    <name type="scientific">Dentipellis fragilis</name>
    <dbReference type="NCBI Taxonomy" id="205917"/>
    <lineage>
        <taxon>Eukaryota</taxon>
        <taxon>Fungi</taxon>
        <taxon>Dikarya</taxon>
        <taxon>Basidiomycota</taxon>
        <taxon>Agaricomycotina</taxon>
        <taxon>Agaricomycetes</taxon>
        <taxon>Russulales</taxon>
        <taxon>Hericiaceae</taxon>
        <taxon>Dentipellis</taxon>
    </lineage>
</organism>
<feature type="domain" description="DUF3752" evidence="2">
    <location>
        <begin position="119"/>
        <end position="209"/>
    </location>
</feature>
<protein>
    <recommendedName>
        <fullName evidence="2">DUF3752 domain-containing protein</fullName>
    </recommendedName>
</protein>
<feature type="region of interest" description="Disordered" evidence="1">
    <location>
        <begin position="33"/>
        <end position="92"/>
    </location>
</feature>
<dbReference type="AlphaFoldDB" id="A0A4Y9Z3Q5"/>
<dbReference type="InterPro" id="IPR046331">
    <property type="entry name" value="GPAM1-like"/>
</dbReference>
<feature type="region of interest" description="Disordered" evidence="1">
    <location>
        <begin position="111"/>
        <end position="202"/>
    </location>
</feature>
<accession>A0A4Y9Z3Q5</accession>
<evidence type="ECO:0000259" key="2">
    <source>
        <dbReference type="Pfam" id="PF12572"/>
    </source>
</evidence>
<evidence type="ECO:0000313" key="4">
    <source>
        <dbReference type="Proteomes" id="UP000298327"/>
    </source>
</evidence>
<dbReference type="PANTHER" id="PTHR46370:SF1">
    <property type="entry name" value="GPALPP MOTIFS-CONTAINING PROTEIN 1"/>
    <property type="match status" value="1"/>
</dbReference>
<evidence type="ECO:0000256" key="1">
    <source>
        <dbReference type="SAM" id="MobiDB-lite"/>
    </source>
</evidence>
<feature type="compositionally biased region" description="Basic and acidic residues" evidence="1">
    <location>
        <begin position="242"/>
        <end position="253"/>
    </location>
</feature>
<proteinExistence type="predicted"/>
<reference evidence="3 4" key="1">
    <citation type="submission" date="2019-02" db="EMBL/GenBank/DDBJ databases">
        <title>Genome sequencing of the rare red list fungi Dentipellis fragilis.</title>
        <authorList>
            <person name="Buettner E."/>
            <person name="Kellner H."/>
        </authorList>
    </citation>
    <scope>NUCLEOTIDE SEQUENCE [LARGE SCALE GENOMIC DNA]</scope>
    <source>
        <strain evidence="3 4">DSM 105465</strain>
    </source>
</reference>
<feature type="domain" description="DUF3752" evidence="2">
    <location>
        <begin position="230"/>
        <end position="294"/>
    </location>
</feature>
<dbReference type="Pfam" id="PF12572">
    <property type="entry name" value="DUF3752"/>
    <property type="match status" value="2"/>
</dbReference>
<dbReference type="Proteomes" id="UP000298327">
    <property type="component" value="Unassembled WGS sequence"/>
</dbReference>
<feature type="compositionally biased region" description="Acidic residues" evidence="1">
    <location>
        <begin position="75"/>
        <end position="85"/>
    </location>
</feature>
<evidence type="ECO:0000313" key="3">
    <source>
        <dbReference type="EMBL" id="TFY68019.1"/>
    </source>
</evidence>
<feature type="compositionally biased region" description="Basic and acidic residues" evidence="1">
    <location>
        <begin position="159"/>
        <end position="172"/>
    </location>
</feature>
<keyword evidence="4" id="KW-1185">Reference proteome</keyword>
<dbReference type="InterPro" id="IPR022226">
    <property type="entry name" value="DUF3752"/>
</dbReference>
<dbReference type="PANTHER" id="PTHR46370">
    <property type="entry name" value="GPALPP MOTIFS-CONTAINING PROTEIN 1"/>
    <property type="match status" value="1"/>
</dbReference>
<feature type="region of interest" description="Disordered" evidence="1">
    <location>
        <begin position="242"/>
        <end position="277"/>
    </location>
</feature>
<feature type="compositionally biased region" description="Acidic residues" evidence="1">
    <location>
        <begin position="35"/>
        <end position="46"/>
    </location>
</feature>
<comment type="caution">
    <text evidence="3">The sequence shown here is derived from an EMBL/GenBank/DDBJ whole genome shotgun (WGS) entry which is preliminary data.</text>
</comment>
<name>A0A4Y9Z3Q5_9AGAM</name>
<dbReference type="EMBL" id="SEOQ01000174">
    <property type="protein sequence ID" value="TFY68019.1"/>
    <property type="molecule type" value="Genomic_DNA"/>
</dbReference>
<sequence>MMLYPHPIRIHCLHRRVEPRATRCLHVLTPAPRYEEEEEEEEEDDYAPMLPPDLAAARAGPSRRILGPARGPQREEEEESEDEEVGPARYLRGTLRLRTMECEAAKPKKLQRDEWMLKPPSSSDLLATLDPTKLSKPRQFSRSTAPPKKTDNTLWTETPAERQQRLADEVLGKKRRIENADPAELEAEEDARKRRKRDAELKREVEEHTVRRLPTFDMLLILTCKFGGEQRKHRGPTLLDAHADADPRRKKDTEEEPVGIWDHSRDMSLGGRLMDDKDRRKMIQDARGLSDRFGSGRSGGFL</sequence>
<gene>
    <name evidence="3" type="ORF">EVG20_g3714</name>
</gene>
<dbReference type="OrthoDB" id="73491at2759"/>